<sequence length="351" mass="37984">MGKYGVLIVDDSAFMRRAISLLFESDSDFFIAGIARNGLEALEKIQRLKPDLVTMDVEMPEMDGITALAQIMERHPVPVVMLSVQTDEGTEATIRALQLGAVDFFLKDRLVHEPDRSEVVLDFLERVKAAAGAKVPRPGTGEEAAASKEEKKPETDRPRTADLLVIGCSTGGPSALQSILPRFPENFPIPVVVVQHMPPGFTKPLADRFDNLCALNVREAEDGDVLTPGTAYVARAGFQTILERKSDGSTQLRIRSDLAPNALYKPSIDVLLTSAAPLFGSRLLTAILTGMGVDGTAGCRDVKNLKGRVVAEAEESCVVYGMPKSVYEAGLADRQVPLSQIYANLVDLAFD</sequence>
<dbReference type="Proteomes" id="UP000800303">
    <property type="component" value="Unassembled WGS sequence"/>
</dbReference>
<evidence type="ECO:0000313" key="12">
    <source>
        <dbReference type="Proteomes" id="UP000800303"/>
    </source>
</evidence>
<dbReference type="SMART" id="SM00448">
    <property type="entry name" value="REC"/>
    <property type="match status" value="1"/>
</dbReference>
<evidence type="ECO:0000256" key="5">
    <source>
        <dbReference type="HAMAP-Rule" id="MF_00099"/>
    </source>
</evidence>
<keyword evidence="2 5" id="KW-0145">Chemotaxis</keyword>
<dbReference type="NCBIfam" id="NF001965">
    <property type="entry name" value="PRK00742.1"/>
    <property type="match status" value="1"/>
</dbReference>
<dbReference type="CDD" id="cd17541">
    <property type="entry name" value="REC_CheB-like"/>
    <property type="match status" value="1"/>
</dbReference>
<evidence type="ECO:0000313" key="11">
    <source>
        <dbReference type="EMBL" id="NGZ74745.1"/>
    </source>
</evidence>
<dbReference type="SUPFAM" id="SSF52172">
    <property type="entry name" value="CheY-like"/>
    <property type="match status" value="1"/>
</dbReference>
<keyword evidence="3 5" id="KW-0378">Hydrolase</keyword>
<evidence type="ECO:0000256" key="1">
    <source>
        <dbReference type="ARBA" id="ARBA00022490"/>
    </source>
</evidence>
<accession>A0ABX0F4D8</accession>
<name>A0ABX0F4D8_9BACL</name>
<dbReference type="EMBL" id="JAAFGS010000001">
    <property type="protein sequence ID" value="NGZ74745.1"/>
    <property type="molecule type" value="Genomic_DNA"/>
</dbReference>
<dbReference type="PROSITE" id="PS50110">
    <property type="entry name" value="RESPONSE_REGULATORY"/>
    <property type="match status" value="1"/>
</dbReference>
<protein>
    <recommendedName>
        <fullName evidence="5">Protein-glutamate methylesterase/protein-glutamine glutaminase</fullName>
        <ecNumber evidence="5">3.1.1.61</ecNumber>
        <ecNumber evidence="5">3.5.1.44</ecNumber>
    </recommendedName>
</protein>
<dbReference type="EC" id="3.1.1.61" evidence="5"/>
<feature type="compositionally biased region" description="Basic and acidic residues" evidence="8">
    <location>
        <begin position="145"/>
        <end position="159"/>
    </location>
</feature>
<dbReference type="PIRSF" id="PIRSF000876">
    <property type="entry name" value="RR_chemtxs_CheB"/>
    <property type="match status" value="1"/>
</dbReference>
<comment type="similarity">
    <text evidence="5">Belongs to the CheB family.</text>
</comment>
<comment type="function">
    <text evidence="5">Involved in chemotaxis. Part of a chemotaxis signal transduction system that modulates chemotaxis in response to various stimuli. Catalyzes the demethylation of specific methylglutamate residues introduced into the chemoreceptors (methyl-accepting chemotaxis proteins or MCP) by CheR. Also mediates the irreversible deamidation of specific glutamine residues to glutamic acid.</text>
</comment>
<gene>
    <name evidence="5" type="primary">cheB</name>
    <name evidence="11" type="ORF">GYN08_05390</name>
</gene>
<feature type="active site" evidence="5 6">
    <location>
        <position position="169"/>
    </location>
</feature>
<evidence type="ECO:0000259" key="10">
    <source>
        <dbReference type="PROSITE" id="PS50122"/>
    </source>
</evidence>
<evidence type="ECO:0000256" key="8">
    <source>
        <dbReference type="SAM" id="MobiDB-lite"/>
    </source>
</evidence>
<comment type="PTM">
    <text evidence="5">Phosphorylated by CheA. Phosphorylation of the N-terminal regulatory domain activates the methylesterase activity.</text>
</comment>
<reference evidence="11 12" key="1">
    <citation type="submission" date="2020-01" db="EMBL/GenBank/DDBJ databases">
        <title>Polyphasic characterisation and genomic insights into a novel alkali tolerant bacterium VR-M41.</title>
        <authorList>
            <person name="Vemuluri V.R."/>
        </authorList>
    </citation>
    <scope>NUCLEOTIDE SEQUENCE [LARGE SCALE GENOMIC DNA]</scope>
    <source>
        <strain evidence="11 12">VR-M41</strain>
    </source>
</reference>
<comment type="subcellular location">
    <subcellularLocation>
        <location evidence="5">Cytoplasm</location>
    </subcellularLocation>
</comment>
<dbReference type="InterPro" id="IPR035909">
    <property type="entry name" value="CheB_C"/>
</dbReference>
<dbReference type="RefSeq" id="WP_166272983.1">
    <property type="nucleotide sequence ID" value="NZ_JAAFGS010000001.1"/>
</dbReference>
<dbReference type="Pfam" id="PF01339">
    <property type="entry name" value="CheB_methylest"/>
    <property type="match status" value="1"/>
</dbReference>
<dbReference type="InterPro" id="IPR001789">
    <property type="entry name" value="Sig_transdc_resp-reg_receiver"/>
</dbReference>
<dbReference type="PANTHER" id="PTHR42872:SF6">
    <property type="entry name" value="PROTEIN-GLUTAMATE METHYLESTERASE_PROTEIN-GLUTAMINE GLUTAMINASE"/>
    <property type="match status" value="1"/>
</dbReference>
<feature type="region of interest" description="Disordered" evidence="8">
    <location>
        <begin position="132"/>
        <end position="159"/>
    </location>
</feature>
<dbReference type="CDD" id="cd16432">
    <property type="entry name" value="CheB_Rec"/>
    <property type="match status" value="1"/>
</dbReference>
<comment type="catalytic activity">
    <reaction evidence="4 5">
        <text>[protein]-L-glutamate 5-O-methyl ester + H2O = L-glutamyl-[protein] + methanol + H(+)</text>
        <dbReference type="Rhea" id="RHEA:23236"/>
        <dbReference type="Rhea" id="RHEA-COMP:10208"/>
        <dbReference type="Rhea" id="RHEA-COMP:10311"/>
        <dbReference type="ChEBI" id="CHEBI:15377"/>
        <dbReference type="ChEBI" id="CHEBI:15378"/>
        <dbReference type="ChEBI" id="CHEBI:17790"/>
        <dbReference type="ChEBI" id="CHEBI:29973"/>
        <dbReference type="ChEBI" id="CHEBI:82795"/>
        <dbReference type="EC" id="3.1.1.61"/>
    </reaction>
</comment>
<dbReference type="InterPro" id="IPR008248">
    <property type="entry name" value="CheB-like"/>
</dbReference>
<comment type="caution">
    <text evidence="11">The sequence shown here is derived from an EMBL/GenBank/DDBJ whole genome shotgun (WGS) entry which is preliminary data.</text>
</comment>
<dbReference type="PROSITE" id="PS50122">
    <property type="entry name" value="CHEB"/>
    <property type="match status" value="1"/>
</dbReference>
<comment type="catalytic activity">
    <reaction evidence="5">
        <text>L-glutaminyl-[protein] + H2O = L-glutamyl-[protein] + NH4(+)</text>
        <dbReference type="Rhea" id="RHEA:16441"/>
        <dbReference type="Rhea" id="RHEA-COMP:10207"/>
        <dbReference type="Rhea" id="RHEA-COMP:10208"/>
        <dbReference type="ChEBI" id="CHEBI:15377"/>
        <dbReference type="ChEBI" id="CHEBI:28938"/>
        <dbReference type="ChEBI" id="CHEBI:29973"/>
        <dbReference type="ChEBI" id="CHEBI:30011"/>
        <dbReference type="EC" id="3.5.1.44"/>
    </reaction>
</comment>
<evidence type="ECO:0000256" key="7">
    <source>
        <dbReference type="PROSITE-ProRule" id="PRU00169"/>
    </source>
</evidence>
<feature type="domain" description="Response regulatory" evidence="9">
    <location>
        <begin position="5"/>
        <end position="122"/>
    </location>
</feature>
<comment type="domain">
    <text evidence="5">Contains a C-terminal catalytic domain, and an N-terminal region which modulates catalytic activity.</text>
</comment>
<dbReference type="EC" id="3.5.1.44" evidence="5"/>
<dbReference type="InterPro" id="IPR000673">
    <property type="entry name" value="Sig_transdc_resp-reg_Me-estase"/>
</dbReference>
<keyword evidence="1 5" id="KW-0963">Cytoplasm</keyword>
<dbReference type="HAMAP" id="MF_00099">
    <property type="entry name" value="CheB_chemtxs"/>
    <property type="match status" value="1"/>
</dbReference>
<keyword evidence="12" id="KW-1185">Reference proteome</keyword>
<dbReference type="Gene3D" id="3.40.50.2300">
    <property type="match status" value="1"/>
</dbReference>
<organism evidence="11 12">
    <name type="scientific">Saccharibacillus alkalitolerans</name>
    <dbReference type="NCBI Taxonomy" id="2705290"/>
    <lineage>
        <taxon>Bacteria</taxon>
        <taxon>Bacillati</taxon>
        <taxon>Bacillota</taxon>
        <taxon>Bacilli</taxon>
        <taxon>Bacillales</taxon>
        <taxon>Paenibacillaceae</taxon>
        <taxon>Saccharibacillus</taxon>
    </lineage>
</organism>
<evidence type="ECO:0000256" key="4">
    <source>
        <dbReference type="ARBA" id="ARBA00048267"/>
    </source>
</evidence>
<feature type="active site" evidence="5 6">
    <location>
        <position position="196"/>
    </location>
</feature>
<feature type="modified residue" description="4-aspartylphosphate" evidence="5 7">
    <location>
        <position position="56"/>
    </location>
</feature>
<keyword evidence="5 7" id="KW-0597">Phosphoprotein</keyword>
<feature type="active site" evidence="5 6">
    <location>
        <position position="294"/>
    </location>
</feature>
<dbReference type="InterPro" id="IPR011006">
    <property type="entry name" value="CheY-like_superfamily"/>
</dbReference>
<evidence type="ECO:0000259" key="9">
    <source>
        <dbReference type="PROSITE" id="PS50110"/>
    </source>
</evidence>
<dbReference type="SUPFAM" id="SSF52738">
    <property type="entry name" value="Methylesterase CheB, C-terminal domain"/>
    <property type="match status" value="1"/>
</dbReference>
<evidence type="ECO:0000256" key="2">
    <source>
        <dbReference type="ARBA" id="ARBA00022500"/>
    </source>
</evidence>
<dbReference type="PANTHER" id="PTHR42872">
    <property type="entry name" value="PROTEIN-GLUTAMATE METHYLESTERASE/PROTEIN-GLUTAMINE GLUTAMINASE"/>
    <property type="match status" value="1"/>
</dbReference>
<proteinExistence type="inferred from homology"/>
<dbReference type="Pfam" id="PF00072">
    <property type="entry name" value="Response_reg"/>
    <property type="match status" value="1"/>
</dbReference>
<evidence type="ECO:0000256" key="3">
    <source>
        <dbReference type="ARBA" id="ARBA00022801"/>
    </source>
</evidence>
<feature type="domain" description="CheB-type methylesterase" evidence="10">
    <location>
        <begin position="158"/>
        <end position="346"/>
    </location>
</feature>
<evidence type="ECO:0000256" key="6">
    <source>
        <dbReference type="PROSITE-ProRule" id="PRU00050"/>
    </source>
</evidence>
<dbReference type="Gene3D" id="3.40.50.180">
    <property type="entry name" value="Methylesterase CheB, C-terminal domain"/>
    <property type="match status" value="1"/>
</dbReference>